<dbReference type="EMBL" id="RBNJ01000343">
    <property type="protein sequence ID" value="RUS34748.1"/>
    <property type="molecule type" value="Genomic_DNA"/>
</dbReference>
<keyword evidence="2" id="KW-1185">Reference proteome</keyword>
<organism evidence="1 2">
    <name type="scientific">Jimgerdemannia flammicorona</name>
    <dbReference type="NCBI Taxonomy" id="994334"/>
    <lineage>
        <taxon>Eukaryota</taxon>
        <taxon>Fungi</taxon>
        <taxon>Fungi incertae sedis</taxon>
        <taxon>Mucoromycota</taxon>
        <taxon>Mucoromycotina</taxon>
        <taxon>Endogonomycetes</taxon>
        <taxon>Endogonales</taxon>
        <taxon>Endogonaceae</taxon>
        <taxon>Jimgerdemannia</taxon>
    </lineage>
</organism>
<dbReference type="Proteomes" id="UP000274822">
    <property type="component" value="Unassembled WGS sequence"/>
</dbReference>
<name>A0A433QY91_9FUNG</name>
<gene>
    <name evidence="1" type="ORF">BC938DRAFT_478743</name>
</gene>
<accession>A0A433QY91</accession>
<sequence>DYFVACYTFALHSNKSIYQINLSTCPAHTTEDINNPHHSCKLHHRARPPTFLDATIFSVTIVSANSSNAMQSSHTLKMALDAPAAAT</sequence>
<evidence type="ECO:0000313" key="1">
    <source>
        <dbReference type="EMBL" id="RUS34748.1"/>
    </source>
</evidence>
<feature type="non-terminal residue" evidence="1">
    <location>
        <position position="1"/>
    </location>
</feature>
<reference evidence="1 2" key="1">
    <citation type="journal article" date="2018" name="New Phytol.">
        <title>Phylogenomics of Endogonaceae and evolution of mycorrhizas within Mucoromycota.</title>
        <authorList>
            <person name="Chang Y."/>
            <person name="Desiro A."/>
            <person name="Na H."/>
            <person name="Sandor L."/>
            <person name="Lipzen A."/>
            <person name="Clum A."/>
            <person name="Barry K."/>
            <person name="Grigoriev I.V."/>
            <person name="Martin F.M."/>
            <person name="Stajich J.E."/>
            <person name="Smith M.E."/>
            <person name="Bonito G."/>
            <person name="Spatafora J.W."/>
        </authorList>
    </citation>
    <scope>NUCLEOTIDE SEQUENCE [LARGE SCALE GENOMIC DNA]</scope>
    <source>
        <strain evidence="1 2">AD002</strain>
    </source>
</reference>
<evidence type="ECO:0000313" key="2">
    <source>
        <dbReference type="Proteomes" id="UP000274822"/>
    </source>
</evidence>
<dbReference type="AlphaFoldDB" id="A0A433QY91"/>
<protein>
    <submittedName>
        <fullName evidence="1">Uncharacterized protein</fullName>
    </submittedName>
</protein>
<proteinExistence type="predicted"/>
<comment type="caution">
    <text evidence="1">The sequence shown here is derived from an EMBL/GenBank/DDBJ whole genome shotgun (WGS) entry which is preliminary data.</text>
</comment>